<dbReference type="PRINTS" id="PR00320">
    <property type="entry name" value="GPROTEINBRPT"/>
</dbReference>
<dbReference type="PROSITE" id="PS50294">
    <property type="entry name" value="WD_REPEATS_REGION"/>
    <property type="match status" value="1"/>
</dbReference>
<feature type="compositionally biased region" description="Basic and acidic residues" evidence="4">
    <location>
        <begin position="1211"/>
        <end position="1223"/>
    </location>
</feature>
<accession>D2VTQ9</accession>
<feature type="compositionally biased region" description="Low complexity" evidence="4">
    <location>
        <begin position="208"/>
        <end position="222"/>
    </location>
</feature>
<dbReference type="PANTHER" id="PTHR22805:SF2">
    <property type="entry name" value="WD REPEAT-CONTAINING PROTEIN 41"/>
    <property type="match status" value="1"/>
</dbReference>
<dbReference type="VEuPathDB" id="AmoebaDB:NAEGRDRAFT_81189"/>
<dbReference type="GeneID" id="8858533"/>
<feature type="compositionally biased region" description="Polar residues" evidence="4">
    <location>
        <begin position="1188"/>
        <end position="1210"/>
    </location>
</feature>
<name>D2VTQ9_NAEGR</name>
<dbReference type="InterPro" id="IPR015943">
    <property type="entry name" value="WD40/YVTN_repeat-like_dom_sf"/>
</dbReference>
<feature type="region of interest" description="Disordered" evidence="4">
    <location>
        <begin position="1"/>
        <end position="110"/>
    </location>
</feature>
<dbReference type="EMBL" id="GG738897">
    <property type="protein sequence ID" value="EFC39697.1"/>
    <property type="molecule type" value="Genomic_DNA"/>
</dbReference>
<feature type="region of interest" description="Disordered" evidence="4">
    <location>
        <begin position="260"/>
        <end position="291"/>
    </location>
</feature>
<dbReference type="PANTHER" id="PTHR22805">
    <property type="entry name" value="WDR41-RELATED"/>
    <property type="match status" value="1"/>
</dbReference>
<feature type="region of interest" description="Disordered" evidence="4">
    <location>
        <begin position="208"/>
        <end position="232"/>
    </location>
</feature>
<feature type="compositionally biased region" description="Polar residues" evidence="4">
    <location>
        <begin position="334"/>
        <end position="345"/>
    </location>
</feature>
<feature type="compositionally biased region" description="Low complexity" evidence="4">
    <location>
        <begin position="347"/>
        <end position="371"/>
    </location>
</feature>
<feature type="compositionally biased region" description="Low complexity" evidence="4">
    <location>
        <begin position="98"/>
        <end position="110"/>
    </location>
</feature>
<protein>
    <submittedName>
        <fullName evidence="5">WD40 domain-containing protein</fullName>
    </submittedName>
</protein>
<dbReference type="PROSITE" id="PS50082">
    <property type="entry name" value="WD_REPEATS_2"/>
    <property type="match status" value="3"/>
</dbReference>
<dbReference type="Pfam" id="PF00400">
    <property type="entry name" value="WD40"/>
    <property type="match status" value="3"/>
</dbReference>
<dbReference type="KEGG" id="ngr:NAEGRDRAFT_81189"/>
<feature type="repeat" description="WD" evidence="3">
    <location>
        <begin position="633"/>
        <end position="675"/>
    </location>
</feature>
<dbReference type="InParanoid" id="D2VTQ9"/>
<keyword evidence="1 3" id="KW-0853">WD repeat</keyword>
<dbReference type="OMA" id="WKDSRME"/>
<feature type="compositionally biased region" description="Polar residues" evidence="4">
    <location>
        <begin position="260"/>
        <end position="270"/>
    </location>
</feature>
<dbReference type="SMART" id="SM00320">
    <property type="entry name" value="WD40"/>
    <property type="match status" value="4"/>
</dbReference>
<feature type="region of interest" description="Disordered" evidence="4">
    <location>
        <begin position="798"/>
        <end position="835"/>
    </location>
</feature>
<proteinExistence type="predicted"/>
<dbReference type="OrthoDB" id="17410at2759"/>
<dbReference type="Proteomes" id="UP000006671">
    <property type="component" value="Unassembled WGS sequence"/>
</dbReference>
<organism evidence="6">
    <name type="scientific">Naegleria gruberi</name>
    <name type="common">Amoeba</name>
    <dbReference type="NCBI Taxonomy" id="5762"/>
    <lineage>
        <taxon>Eukaryota</taxon>
        <taxon>Discoba</taxon>
        <taxon>Heterolobosea</taxon>
        <taxon>Tetramitia</taxon>
        <taxon>Eutetramitia</taxon>
        <taxon>Vahlkampfiidae</taxon>
        <taxon>Naegleria</taxon>
    </lineage>
</organism>
<gene>
    <name evidence="5" type="ORF">NAEGRDRAFT_81189</name>
</gene>
<feature type="region of interest" description="Disordered" evidence="4">
    <location>
        <begin position="1175"/>
        <end position="1223"/>
    </location>
</feature>
<evidence type="ECO:0000256" key="1">
    <source>
        <dbReference type="ARBA" id="ARBA00022574"/>
    </source>
</evidence>
<dbReference type="InterPro" id="IPR036322">
    <property type="entry name" value="WD40_repeat_dom_sf"/>
</dbReference>
<reference evidence="5 6" key="1">
    <citation type="journal article" date="2010" name="Cell">
        <title>The genome of Naegleria gruberi illuminates early eukaryotic versatility.</title>
        <authorList>
            <person name="Fritz-Laylin L.K."/>
            <person name="Prochnik S.E."/>
            <person name="Ginger M.L."/>
            <person name="Dacks J.B."/>
            <person name="Carpenter M.L."/>
            <person name="Field M.C."/>
            <person name="Kuo A."/>
            <person name="Paredez A."/>
            <person name="Chapman J."/>
            <person name="Pham J."/>
            <person name="Shu S."/>
            <person name="Neupane R."/>
            <person name="Cipriano M."/>
            <person name="Mancuso J."/>
            <person name="Tu H."/>
            <person name="Salamov A."/>
            <person name="Lindquist E."/>
            <person name="Shapiro H."/>
            <person name="Lucas S."/>
            <person name="Grigoriev I.V."/>
            <person name="Cande W.Z."/>
            <person name="Fulton C."/>
            <person name="Rokhsar D.S."/>
            <person name="Dawson S.C."/>
        </authorList>
    </citation>
    <scope>NUCLEOTIDE SEQUENCE [LARGE SCALE GENOMIC DNA]</scope>
    <source>
        <strain evidence="5 6">NEG-M</strain>
    </source>
</reference>
<keyword evidence="6" id="KW-1185">Reference proteome</keyword>
<evidence type="ECO:0000256" key="4">
    <source>
        <dbReference type="SAM" id="MobiDB-lite"/>
    </source>
</evidence>
<dbReference type="RefSeq" id="XP_002672441.1">
    <property type="nucleotide sequence ID" value="XM_002672395.1"/>
</dbReference>
<feature type="region of interest" description="Disordered" evidence="4">
    <location>
        <begin position="314"/>
        <end position="375"/>
    </location>
</feature>
<feature type="compositionally biased region" description="Low complexity" evidence="4">
    <location>
        <begin position="8"/>
        <end position="44"/>
    </location>
</feature>
<feature type="compositionally biased region" description="Low complexity" evidence="4">
    <location>
        <begin position="55"/>
        <end position="82"/>
    </location>
</feature>
<dbReference type="AlphaFoldDB" id="D2VTQ9"/>
<feature type="compositionally biased region" description="Low complexity" evidence="4">
    <location>
        <begin position="808"/>
        <end position="832"/>
    </location>
</feature>
<dbReference type="InterPro" id="IPR019775">
    <property type="entry name" value="WD40_repeat_CS"/>
</dbReference>
<dbReference type="GO" id="GO:0010506">
    <property type="term" value="P:regulation of autophagy"/>
    <property type="evidence" value="ECO:0007669"/>
    <property type="project" value="InterPro"/>
</dbReference>
<evidence type="ECO:0000313" key="5">
    <source>
        <dbReference type="EMBL" id="EFC39697.1"/>
    </source>
</evidence>
<dbReference type="InterPro" id="IPR001680">
    <property type="entry name" value="WD40_rpt"/>
</dbReference>
<feature type="compositionally biased region" description="Polar residues" evidence="4">
    <location>
        <begin position="798"/>
        <end position="807"/>
    </location>
</feature>
<feature type="repeat" description="WD" evidence="3">
    <location>
        <begin position="939"/>
        <end position="971"/>
    </location>
</feature>
<dbReference type="InterPro" id="IPR040102">
    <property type="entry name" value="WDR41"/>
</dbReference>
<dbReference type="STRING" id="5762.D2VTQ9"/>
<keyword evidence="2" id="KW-0677">Repeat</keyword>
<sequence length="1223" mass="135826">MFLKQWLNNKRSNSMSTSSSSGSISNMVNTNNNQTTNPNNSYSSGLDNLGFLDQQTSPNSPPSSSSSQFTTSSQSPTSNNQNKGVSGVVGDQSPLLFNPPNNNSTINNEKSTIMNTSTYYTYTVQSEEGLPSMAQHHHLDDVSSSDENFQSPRMVPLHVNTTPSSSNNHHQHSASRMMQPNRDSPLIHPHHHAIRVFPYDLRKFNNNQQQQHISHHQYSQLSTTPNQQQHGSEELAVSVSPIPSNLMMNIPEIGLSPITSGPNKLLNSPHSPIDDDHNNGGGISPKSDEEVSVSLFSGDISKAVHDEYYPSPQKLSASRLLPSEPPSPTATTTRLGDSFNSQMHSPSVRSTASNVSTSRRRANSNSSNISSTMSFQNPQQNAPFIVYSLKNQSLGFMNTAISHHCSNRNANHHTHNLCEECTNCNIARNHTSPFSEVSVINMIDPNSSLGIGEVNNINKVILLYDRNVNLDTSYACLTPYFFNYWNYANFCNRNGEEVGIPRIPPHQYFSLNEEFMFYRCRPLKVAPNNMVSSPMLTCYEDGRISVWDATNSKRVANLNGHRLTITCAVPIFAQGTLISQSSEDSNLYFQYTPFAQFLLTGSGDKSIKLWDISAIWSTSGQAPTFNLNPVRTMNIHESSVRCIELLNDGSPRFCSASNDGKICLWNWFTGELLQVINRREDGCISNMFIMNSMFYNDMSFIERTNNTIVSTCSNKPDLFIYDFEKIEDVIEESPTITDDSSSNDFFYKLIDEELVPSATTEPSSSASVVTQPPITSNKPKNIISSLKILNIFSMPSTSSNADNISQKSDNSSHSSMTQSMNQSMNQSPNQSNPTLPAKQSEFDYIISTVNNFGELTFWKTAQIDSEAKWNKLCSCKKIREILESKYSSNELTYQACIQLVVNNHFLLVSLANHLFIFDIADILMHTEGNQECKFLLEQAEAHSSTITTMCTLHYGHIIATGAEDGTIRLWDTGKLLISNNPYVPTPNPETASTTASSILHPIESIFIGTSKNVQTAFLRNIATLQMHSQAIVSLQSLNEYAFISVAKGEPFALMWKDSRMEKKLRGYYAFHYGLGNTDMLSSGSAGGYNVPNMLSLMLGENNSVATALNVTPFAYLSMVNNRQRSNSGMRKVQSVIGFKNPGYGKALSPKSSSTEDLTVNTQREKAAMRAFTTDDERLNKDDEASEALESQQQDDYCETCTSEVSTPVQHSRTDTVDSEKLLE</sequence>
<dbReference type="SUPFAM" id="SSF50978">
    <property type="entry name" value="WD40 repeat-like"/>
    <property type="match status" value="1"/>
</dbReference>
<dbReference type="InterPro" id="IPR020472">
    <property type="entry name" value="WD40_PAC1"/>
</dbReference>
<dbReference type="PROSITE" id="PS00678">
    <property type="entry name" value="WD_REPEATS_1"/>
    <property type="match status" value="1"/>
</dbReference>
<evidence type="ECO:0000256" key="3">
    <source>
        <dbReference type="PROSITE-ProRule" id="PRU00221"/>
    </source>
</evidence>
<evidence type="ECO:0000256" key="2">
    <source>
        <dbReference type="ARBA" id="ARBA00022737"/>
    </source>
</evidence>
<dbReference type="Gene3D" id="2.130.10.10">
    <property type="entry name" value="YVTN repeat-like/Quinoprotein amine dehydrogenase"/>
    <property type="match status" value="2"/>
</dbReference>
<evidence type="ECO:0000313" key="6">
    <source>
        <dbReference type="Proteomes" id="UP000006671"/>
    </source>
</evidence>
<feature type="repeat" description="WD" evidence="3">
    <location>
        <begin position="591"/>
        <end position="613"/>
    </location>
</feature>